<dbReference type="SUPFAM" id="SSF63380">
    <property type="entry name" value="Riboflavin synthase domain-like"/>
    <property type="match status" value="1"/>
</dbReference>
<dbReference type="InterPro" id="IPR017938">
    <property type="entry name" value="Riboflavin_synthase-like_b-brl"/>
</dbReference>
<accession>A0AAD5US45</accession>
<dbReference type="Gene3D" id="2.40.30.10">
    <property type="entry name" value="Translation factors"/>
    <property type="match status" value="1"/>
</dbReference>
<dbReference type="CDD" id="cd06186">
    <property type="entry name" value="NOX_Duox_like_FAD_NADP"/>
    <property type="match status" value="1"/>
</dbReference>
<evidence type="ECO:0000256" key="2">
    <source>
        <dbReference type="ARBA" id="ARBA00023002"/>
    </source>
</evidence>
<dbReference type="GO" id="GO:0043020">
    <property type="term" value="C:NADPH oxidase complex"/>
    <property type="evidence" value="ECO:0007669"/>
    <property type="project" value="TreeGrafter"/>
</dbReference>
<dbReference type="GO" id="GO:0006952">
    <property type="term" value="P:defense response"/>
    <property type="evidence" value="ECO:0007669"/>
    <property type="project" value="TreeGrafter"/>
</dbReference>
<name>A0AAD5US45_9FUNG</name>
<dbReference type="GO" id="GO:0016175">
    <property type="term" value="F:superoxide-generating NAD(P)H oxidase activity"/>
    <property type="evidence" value="ECO:0007669"/>
    <property type="project" value="TreeGrafter"/>
</dbReference>
<gene>
    <name evidence="4" type="ORF">HK103_002622</name>
</gene>
<reference evidence="4" key="1">
    <citation type="submission" date="2020-05" db="EMBL/GenBank/DDBJ databases">
        <title>Phylogenomic resolution of chytrid fungi.</title>
        <authorList>
            <person name="Stajich J.E."/>
            <person name="Amses K."/>
            <person name="Simmons R."/>
            <person name="Seto K."/>
            <person name="Myers J."/>
            <person name="Bonds A."/>
            <person name="Quandt C.A."/>
            <person name="Barry K."/>
            <person name="Liu P."/>
            <person name="Grigoriev I."/>
            <person name="Longcore J.E."/>
            <person name="James T.Y."/>
        </authorList>
    </citation>
    <scope>NUCLEOTIDE SEQUENCE</scope>
    <source>
        <strain evidence="4">PLAUS21</strain>
    </source>
</reference>
<feature type="domain" description="FAD-binding FR-type" evidence="3">
    <location>
        <begin position="68"/>
        <end position="174"/>
    </location>
</feature>
<dbReference type="InterPro" id="IPR013112">
    <property type="entry name" value="FAD-bd_8"/>
</dbReference>
<protein>
    <recommendedName>
        <fullName evidence="3">FAD-binding FR-type domain-containing protein</fullName>
    </recommendedName>
</protein>
<keyword evidence="5" id="KW-1185">Reference proteome</keyword>
<keyword evidence="2" id="KW-0560">Oxidoreductase</keyword>
<organism evidence="4 5">
    <name type="scientific">Boothiomyces macroporosus</name>
    <dbReference type="NCBI Taxonomy" id="261099"/>
    <lineage>
        <taxon>Eukaryota</taxon>
        <taxon>Fungi</taxon>
        <taxon>Fungi incertae sedis</taxon>
        <taxon>Chytridiomycota</taxon>
        <taxon>Chytridiomycota incertae sedis</taxon>
        <taxon>Chytridiomycetes</taxon>
        <taxon>Rhizophydiales</taxon>
        <taxon>Terramycetaceae</taxon>
        <taxon>Boothiomyces</taxon>
    </lineage>
</organism>
<dbReference type="InterPro" id="IPR013121">
    <property type="entry name" value="Fe_red_NAD-bd_6"/>
</dbReference>
<dbReference type="Proteomes" id="UP001210925">
    <property type="component" value="Unassembled WGS sequence"/>
</dbReference>
<evidence type="ECO:0000259" key="3">
    <source>
        <dbReference type="PROSITE" id="PS51384"/>
    </source>
</evidence>
<dbReference type="InterPro" id="IPR050369">
    <property type="entry name" value="RBOH/FRE"/>
</dbReference>
<dbReference type="Gene3D" id="3.40.50.80">
    <property type="entry name" value="Nucleotide-binding domain of ferredoxin-NADP reductase (FNR) module"/>
    <property type="match status" value="1"/>
</dbReference>
<dbReference type="SUPFAM" id="SSF52343">
    <property type="entry name" value="Ferredoxin reductase-like, C-terminal NADP-linked domain"/>
    <property type="match status" value="1"/>
</dbReference>
<evidence type="ECO:0000256" key="1">
    <source>
        <dbReference type="ARBA" id="ARBA00022982"/>
    </source>
</evidence>
<dbReference type="PRINTS" id="PR00466">
    <property type="entry name" value="GP91PHOX"/>
</dbReference>
<dbReference type="EMBL" id="JADGKB010000002">
    <property type="protein sequence ID" value="KAJ3262209.1"/>
    <property type="molecule type" value="Genomic_DNA"/>
</dbReference>
<dbReference type="Pfam" id="PF08022">
    <property type="entry name" value="FAD_binding_8"/>
    <property type="match status" value="1"/>
</dbReference>
<evidence type="ECO:0000313" key="5">
    <source>
        <dbReference type="Proteomes" id="UP001210925"/>
    </source>
</evidence>
<dbReference type="Pfam" id="PF08030">
    <property type="entry name" value="NAD_binding_6"/>
    <property type="match status" value="1"/>
</dbReference>
<evidence type="ECO:0000313" key="4">
    <source>
        <dbReference type="EMBL" id="KAJ3262209.1"/>
    </source>
</evidence>
<dbReference type="InterPro" id="IPR000778">
    <property type="entry name" value="Cyt_b245_heavy_chain"/>
</dbReference>
<sequence>MEVKNKNFEFFWYTHHLFIPYYFCLFFHSYGCFVKSADTGKCKGYHSNYGTVPIFCIYIAERLLRFYRARQPTELTKVIFHPGNTMELRFEKPSFLYKPGQYLFLNIPSVSQYQWHPFTISSTPEEGFISIHIRILGDWTRKAADVLGCFKNGGNLKNAPKVCLDGPYGAPAEDLYNYKVAMLVGAGIGVTPAASLLKSVWYKFYRKAPMPLTKLYFFWINRDVQAFSWFQSLLASLEETVPSTMLEIHTYLTGKQSIDDIQNIALNSSLENDPVTELKTRCHYGRPDWSRIFQSVRAQSTRISGEKLEIGVFYCGPNPIAKQLLIEGENHSDDSIEFVLRKEHF</sequence>
<dbReference type="PROSITE" id="PS51384">
    <property type="entry name" value="FAD_FR"/>
    <property type="match status" value="1"/>
</dbReference>
<dbReference type="InterPro" id="IPR017927">
    <property type="entry name" value="FAD-bd_FR_type"/>
</dbReference>
<dbReference type="AlphaFoldDB" id="A0AAD5US45"/>
<keyword evidence="1" id="KW-0249">Electron transport</keyword>
<dbReference type="GO" id="GO:0042554">
    <property type="term" value="P:superoxide anion generation"/>
    <property type="evidence" value="ECO:0007669"/>
    <property type="project" value="TreeGrafter"/>
</dbReference>
<dbReference type="PANTHER" id="PTHR11972:SF39">
    <property type="entry name" value="FAD-BINDING FR-TYPE DOMAIN-CONTAINING PROTEIN"/>
    <property type="match status" value="1"/>
</dbReference>
<comment type="caution">
    <text evidence="4">The sequence shown here is derived from an EMBL/GenBank/DDBJ whole genome shotgun (WGS) entry which is preliminary data.</text>
</comment>
<dbReference type="InterPro" id="IPR039261">
    <property type="entry name" value="FNR_nucleotide-bd"/>
</dbReference>
<keyword evidence="1" id="KW-0813">Transport</keyword>
<proteinExistence type="predicted"/>
<dbReference type="PANTHER" id="PTHR11972">
    <property type="entry name" value="NADPH OXIDASE"/>
    <property type="match status" value="1"/>
</dbReference>